<sequence length="62" mass="6811">SAVSIYSLGGGFSIFQRTLSRLKGNKPLVAYVARIFHLVINLSLIGLYSKLKYSLLTISKPP</sequence>
<feature type="non-terminal residue" evidence="2">
    <location>
        <position position="1"/>
    </location>
</feature>
<dbReference type="AlphaFoldDB" id="A0A6A5WQA7"/>
<organism evidence="2 3">
    <name type="scientific">Amniculicola lignicola CBS 123094</name>
    <dbReference type="NCBI Taxonomy" id="1392246"/>
    <lineage>
        <taxon>Eukaryota</taxon>
        <taxon>Fungi</taxon>
        <taxon>Dikarya</taxon>
        <taxon>Ascomycota</taxon>
        <taxon>Pezizomycotina</taxon>
        <taxon>Dothideomycetes</taxon>
        <taxon>Pleosporomycetidae</taxon>
        <taxon>Pleosporales</taxon>
        <taxon>Amniculicolaceae</taxon>
        <taxon>Amniculicola</taxon>
    </lineage>
</organism>
<proteinExistence type="predicted"/>
<evidence type="ECO:0000256" key="1">
    <source>
        <dbReference type="SAM" id="Phobius"/>
    </source>
</evidence>
<feature type="transmembrane region" description="Helical" evidence="1">
    <location>
        <begin position="28"/>
        <end position="48"/>
    </location>
</feature>
<accession>A0A6A5WQA7</accession>
<evidence type="ECO:0000313" key="3">
    <source>
        <dbReference type="Proteomes" id="UP000799779"/>
    </source>
</evidence>
<reference evidence="2" key="1">
    <citation type="journal article" date="2020" name="Stud. Mycol.">
        <title>101 Dothideomycetes genomes: a test case for predicting lifestyles and emergence of pathogens.</title>
        <authorList>
            <person name="Haridas S."/>
            <person name="Albert R."/>
            <person name="Binder M."/>
            <person name="Bloem J."/>
            <person name="Labutti K."/>
            <person name="Salamov A."/>
            <person name="Andreopoulos B."/>
            <person name="Baker S."/>
            <person name="Barry K."/>
            <person name="Bills G."/>
            <person name="Bluhm B."/>
            <person name="Cannon C."/>
            <person name="Castanera R."/>
            <person name="Culley D."/>
            <person name="Daum C."/>
            <person name="Ezra D."/>
            <person name="Gonzalez J."/>
            <person name="Henrissat B."/>
            <person name="Kuo A."/>
            <person name="Liang C."/>
            <person name="Lipzen A."/>
            <person name="Lutzoni F."/>
            <person name="Magnuson J."/>
            <person name="Mondo S."/>
            <person name="Nolan M."/>
            <person name="Ohm R."/>
            <person name="Pangilinan J."/>
            <person name="Park H.-J."/>
            <person name="Ramirez L."/>
            <person name="Alfaro M."/>
            <person name="Sun H."/>
            <person name="Tritt A."/>
            <person name="Yoshinaga Y."/>
            <person name="Zwiers L.-H."/>
            <person name="Turgeon B."/>
            <person name="Goodwin S."/>
            <person name="Spatafora J."/>
            <person name="Crous P."/>
            <person name="Grigoriev I."/>
        </authorList>
    </citation>
    <scope>NUCLEOTIDE SEQUENCE</scope>
    <source>
        <strain evidence="2">CBS 123094</strain>
    </source>
</reference>
<name>A0A6A5WQA7_9PLEO</name>
<keyword evidence="1" id="KW-0812">Transmembrane</keyword>
<keyword evidence="3" id="KW-1185">Reference proteome</keyword>
<gene>
    <name evidence="2" type="ORF">P154DRAFT_589520</name>
</gene>
<evidence type="ECO:0000313" key="2">
    <source>
        <dbReference type="EMBL" id="KAF2003882.1"/>
    </source>
</evidence>
<dbReference type="EMBL" id="ML977570">
    <property type="protein sequence ID" value="KAF2003882.1"/>
    <property type="molecule type" value="Genomic_DNA"/>
</dbReference>
<protein>
    <submittedName>
        <fullName evidence="2">Uncharacterized protein</fullName>
    </submittedName>
</protein>
<keyword evidence="1" id="KW-0472">Membrane</keyword>
<keyword evidence="1" id="KW-1133">Transmembrane helix</keyword>
<dbReference type="Proteomes" id="UP000799779">
    <property type="component" value="Unassembled WGS sequence"/>
</dbReference>